<feature type="compositionally biased region" description="Basic residues" evidence="1">
    <location>
        <begin position="382"/>
        <end position="392"/>
    </location>
</feature>
<dbReference type="GO" id="GO:0047429">
    <property type="term" value="F:nucleoside triphosphate diphosphatase activity"/>
    <property type="evidence" value="ECO:0007669"/>
    <property type="project" value="TreeGrafter"/>
</dbReference>
<dbReference type="GO" id="GO:0017111">
    <property type="term" value="F:ribonucleoside triphosphate phosphatase activity"/>
    <property type="evidence" value="ECO:0007669"/>
    <property type="project" value="TreeGrafter"/>
</dbReference>
<keyword evidence="2" id="KW-1133">Transmembrane helix</keyword>
<dbReference type="Pfam" id="PF01663">
    <property type="entry name" value="Phosphodiest"/>
    <property type="match status" value="1"/>
</dbReference>
<dbReference type="SUPFAM" id="SSF53649">
    <property type="entry name" value="Alkaline phosphatase-like"/>
    <property type="match status" value="1"/>
</dbReference>
<dbReference type="PANTHER" id="PTHR10151:SF120">
    <property type="entry name" value="BIS(5'-ADENOSYL)-TRIPHOSPHATASE"/>
    <property type="match status" value="1"/>
</dbReference>
<dbReference type="Gene3D" id="3.40.630.30">
    <property type="match status" value="1"/>
</dbReference>
<reference evidence="4" key="1">
    <citation type="submission" date="2022-11" db="EMBL/GenBank/DDBJ databases">
        <authorList>
            <person name="Scott C."/>
            <person name="Bruce N."/>
        </authorList>
    </citation>
    <scope>NUCLEOTIDE SEQUENCE</scope>
</reference>
<sequence>MGKLHFSDVTFGEATAEQRMRTWQDNGAVWAGPLTLEDYIAREATLAETPQCRDGNCRYWVLARRDDPLEIISSCETPRKKIFVRQRWTGGHVSEEDAYAVASVHTHPKYRARGMAAYLLGEVVKFLDDKVRWSFLYSDIGRQYYASMGWNVFRAEQMTMTILEPGFVVPDGRIAAMPEDGKTHVAIVPTQEQLAWQHASAGFSATHITGRAIENIGAISPGGDSWVLWYHDFREKQLKIQRAALVEAAAWGFKEVLVWGPGDAVTLGAKALANGSRGYVKLVWNDRLEHSLPSLRWREDDTDSEDDELQMNARNSRELRAHDRIMLMEEEEVENLVTKTRKSKAPADTGSTFLNPFSLFGRNNRVHDESANTSTEDLSEKKRIRRSRRREKRERLKEQAEHGEDGELMYEMEEGGMKDGSSTGESSEDSEEMDQNRLNVITKAKADRKRSRRRWILIHTIIVAVFAVFVLVAWKLTADRKRMAVASQVFSNGTALFGPTTVIISLDGFRPDFLQRGLTPRLNAFIREGVSPKYMLPSFPSVTFPNHYTLATGLYPESHGIVGNTFFDPTLNGDFFYTDPTRSLDPKWWMGEPFWVTAEKQGVRAAIHMWPGSEAHIMNTEPSFLDEYNGKEPLEKKVDRLFEFLDLPGRENKDVQLQDTRPQLIAMYVPNVDSDGHTYGPNSTEINKTINQVDTMMDNIFHGLEQRNLTNIVNIIVVSDHGMATTDVTRLTQLDDIVDLDKVSHIDGWPLVGLRPKDPEDLQSLYDQAMNNTRDNPNIEVYLRDVDMPERYHFSKNERIAPLWLIPKAGWG</sequence>
<dbReference type="Pfam" id="PF22998">
    <property type="entry name" value="GNAT_LYC1-like"/>
    <property type="match status" value="1"/>
</dbReference>
<dbReference type="EMBL" id="CALLCH030000001">
    <property type="protein sequence ID" value="CAI4210780.1"/>
    <property type="molecule type" value="Genomic_DNA"/>
</dbReference>
<dbReference type="Gene3D" id="3.40.720.10">
    <property type="entry name" value="Alkaline Phosphatase, subunit A"/>
    <property type="match status" value="1"/>
</dbReference>
<comment type="caution">
    <text evidence="4">The sequence shown here is derived from an EMBL/GenBank/DDBJ whole genome shotgun (WGS) entry which is preliminary data.</text>
</comment>
<dbReference type="FunFam" id="3.30.1360.180:FF:000003">
    <property type="entry name" value="Type I phosphodiesterase/nucleotide pyrophosphatase family protein"/>
    <property type="match status" value="1"/>
</dbReference>
<dbReference type="InterPro" id="IPR055100">
    <property type="entry name" value="GNAT_LYC1-like"/>
</dbReference>
<evidence type="ECO:0000313" key="4">
    <source>
        <dbReference type="EMBL" id="CAI4210780.1"/>
    </source>
</evidence>
<feature type="domain" description="LYC1 C-terminal" evidence="3">
    <location>
        <begin position="176"/>
        <end position="243"/>
    </location>
</feature>
<dbReference type="InterPro" id="IPR017850">
    <property type="entry name" value="Alkaline_phosphatase_core_sf"/>
</dbReference>
<keyword evidence="2" id="KW-0472">Membrane</keyword>
<protein>
    <recommendedName>
        <fullName evidence="3">LYC1 C-terminal domain-containing protein</fullName>
    </recommendedName>
</protein>
<dbReference type="SUPFAM" id="SSF55729">
    <property type="entry name" value="Acyl-CoA N-acyltransferases (Nat)"/>
    <property type="match status" value="1"/>
</dbReference>
<dbReference type="AlphaFoldDB" id="A0A9P1GUF5"/>
<feature type="compositionally biased region" description="Basic and acidic residues" evidence="1">
    <location>
        <begin position="393"/>
        <end position="405"/>
    </location>
</feature>
<feature type="transmembrane region" description="Helical" evidence="2">
    <location>
        <begin position="455"/>
        <end position="474"/>
    </location>
</feature>
<accession>A0A9P1GUF5</accession>
<keyword evidence="5" id="KW-1185">Reference proteome</keyword>
<organism evidence="4 5">
    <name type="scientific">Parascedosporium putredinis</name>
    <dbReference type="NCBI Taxonomy" id="1442378"/>
    <lineage>
        <taxon>Eukaryota</taxon>
        <taxon>Fungi</taxon>
        <taxon>Dikarya</taxon>
        <taxon>Ascomycota</taxon>
        <taxon>Pezizomycotina</taxon>
        <taxon>Sordariomycetes</taxon>
        <taxon>Hypocreomycetidae</taxon>
        <taxon>Microascales</taxon>
        <taxon>Microascaceae</taxon>
        <taxon>Parascedosporium</taxon>
    </lineage>
</organism>
<dbReference type="OrthoDB" id="415411at2759"/>
<keyword evidence="2" id="KW-0812">Transmembrane</keyword>
<dbReference type="Proteomes" id="UP000838763">
    <property type="component" value="Unassembled WGS sequence"/>
</dbReference>
<dbReference type="CDD" id="cd16018">
    <property type="entry name" value="Enpp"/>
    <property type="match status" value="1"/>
</dbReference>
<dbReference type="Gene3D" id="3.30.1360.180">
    <property type="match status" value="1"/>
</dbReference>
<evidence type="ECO:0000313" key="5">
    <source>
        <dbReference type="Proteomes" id="UP000838763"/>
    </source>
</evidence>
<dbReference type="InterPro" id="IPR002591">
    <property type="entry name" value="Phosphodiest/P_Trfase"/>
</dbReference>
<feature type="region of interest" description="Disordered" evidence="1">
    <location>
        <begin position="363"/>
        <end position="435"/>
    </location>
</feature>
<dbReference type="GO" id="GO:0009141">
    <property type="term" value="P:nucleoside triphosphate metabolic process"/>
    <property type="evidence" value="ECO:0007669"/>
    <property type="project" value="TreeGrafter"/>
</dbReference>
<gene>
    <name evidence="4" type="ORF">PPNO1_LOCUS580</name>
</gene>
<name>A0A9P1GUF5_9PEZI</name>
<dbReference type="InterPro" id="IPR016181">
    <property type="entry name" value="Acyl_CoA_acyltransferase"/>
</dbReference>
<proteinExistence type="predicted"/>
<dbReference type="PANTHER" id="PTHR10151">
    <property type="entry name" value="ECTONUCLEOTIDE PYROPHOSPHATASE/PHOSPHODIESTERASE"/>
    <property type="match status" value="1"/>
</dbReference>
<evidence type="ECO:0000256" key="2">
    <source>
        <dbReference type="SAM" id="Phobius"/>
    </source>
</evidence>
<evidence type="ECO:0000259" key="3">
    <source>
        <dbReference type="Pfam" id="PF22998"/>
    </source>
</evidence>
<evidence type="ECO:0000256" key="1">
    <source>
        <dbReference type="SAM" id="MobiDB-lite"/>
    </source>
</evidence>